<evidence type="ECO:0000313" key="1">
    <source>
        <dbReference type="EMBL" id="DAE18968.1"/>
    </source>
</evidence>
<reference evidence="1" key="1">
    <citation type="journal article" date="2021" name="Proc. Natl. Acad. Sci. U.S.A.">
        <title>A Catalog of Tens of Thousands of Viruses from Human Metagenomes Reveals Hidden Associations with Chronic Diseases.</title>
        <authorList>
            <person name="Tisza M.J."/>
            <person name="Buck C.B."/>
        </authorList>
    </citation>
    <scope>NUCLEOTIDE SEQUENCE</scope>
    <source>
        <strain evidence="1">CtiOl67</strain>
    </source>
</reference>
<sequence>MDYINALDSLFSDSIDAAIEMNNMMYSKNRADFIEKTKDYKEMSQIDYIKKYCDNKYIKFKLPIAYFEQTCFYDITYWVDDDRKIVVVDRFNIGD</sequence>
<organism evidence="1">
    <name type="scientific">Siphoviridae sp. ctiOl67</name>
    <dbReference type="NCBI Taxonomy" id="2825622"/>
    <lineage>
        <taxon>Viruses</taxon>
        <taxon>Duplodnaviria</taxon>
        <taxon>Heunggongvirae</taxon>
        <taxon>Uroviricota</taxon>
        <taxon>Caudoviricetes</taxon>
    </lineage>
</organism>
<dbReference type="EMBL" id="BK015666">
    <property type="protein sequence ID" value="DAE18968.1"/>
    <property type="molecule type" value="Genomic_DNA"/>
</dbReference>
<accession>A0A8S5QIS3</accession>
<proteinExistence type="predicted"/>
<name>A0A8S5QIS3_9CAUD</name>
<protein>
    <submittedName>
        <fullName evidence="1">Uncharacterized protein</fullName>
    </submittedName>
</protein>